<dbReference type="SUPFAM" id="SSF47819">
    <property type="entry name" value="HRDC-like"/>
    <property type="match status" value="1"/>
</dbReference>
<name>A0A1G9L922_9ACTN</name>
<keyword evidence="15" id="KW-1185">Reference proteome</keyword>
<dbReference type="InterPro" id="IPR010997">
    <property type="entry name" value="HRDC-like_sf"/>
</dbReference>
<evidence type="ECO:0000256" key="9">
    <source>
        <dbReference type="ARBA" id="ARBA00048988"/>
    </source>
</evidence>
<dbReference type="SMART" id="SM00341">
    <property type="entry name" value="HRDC"/>
    <property type="match status" value="1"/>
</dbReference>
<proteinExistence type="inferred from homology"/>
<dbReference type="Gene3D" id="1.10.486.10">
    <property type="entry name" value="PCRA, domain 4"/>
    <property type="match status" value="1"/>
</dbReference>
<reference evidence="14 15" key="1">
    <citation type="submission" date="2016-10" db="EMBL/GenBank/DDBJ databases">
        <authorList>
            <person name="de Groot N.N."/>
        </authorList>
    </citation>
    <scope>NUCLEOTIDE SEQUENCE [LARGE SCALE GENOMIC DNA]</scope>
    <source>
        <strain evidence="14 15">CGMCC 1.9159</strain>
    </source>
</reference>
<dbReference type="InterPro" id="IPR002121">
    <property type="entry name" value="HRDC_dom"/>
</dbReference>
<evidence type="ECO:0000256" key="7">
    <source>
        <dbReference type="ARBA" id="ARBA00034617"/>
    </source>
</evidence>
<dbReference type="CDD" id="cd17932">
    <property type="entry name" value="DEXQc_UvrD"/>
    <property type="match status" value="1"/>
</dbReference>
<dbReference type="Gene3D" id="1.10.10.160">
    <property type="match status" value="1"/>
</dbReference>
<dbReference type="Gene3D" id="3.40.50.300">
    <property type="entry name" value="P-loop containing nucleotide triphosphate hydrolases"/>
    <property type="match status" value="3"/>
</dbReference>
<evidence type="ECO:0000313" key="15">
    <source>
        <dbReference type="Proteomes" id="UP000199475"/>
    </source>
</evidence>
<evidence type="ECO:0000256" key="6">
    <source>
        <dbReference type="ARBA" id="ARBA00023235"/>
    </source>
</evidence>
<keyword evidence="4 10" id="KW-0347">Helicase</keyword>
<dbReference type="Proteomes" id="UP000199475">
    <property type="component" value="Unassembled WGS sequence"/>
</dbReference>
<evidence type="ECO:0000256" key="5">
    <source>
        <dbReference type="ARBA" id="ARBA00022840"/>
    </source>
</evidence>
<evidence type="ECO:0000256" key="2">
    <source>
        <dbReference type="ARBA" id="ARBA00022741"/>
    </source>
</evidence>
<feature type="domain" description="UvrD-like helicase C-terminal" evidence="13">
    <location>
        <begin position="287"/>
        <end position="529"/>
    </location>
</feature>
<dbReference type="InterPro" id="IPR000212">
    <property type="entry name" value="DNA_helicase_UvrD/REP"/>
</dbReference>
<evidence type="ECO:0000259" key="12">
    <source>
        <dbReference type="PROSITE" id="PS51198"/>
    </source>
</evidence>
<dbReference type="GO" id="GO:0016887">
    <property type="term" value="F:ATP hydrolysis activity"/>
    <property type="evidence" value="ECO:0007669"/>
    <property type="project" value="RHEA"/>
</dbReference>
<evidence type="ECO:0000256" key="8">
    <source>
        <dbReference type="ARBA" id="ARBA00034808"/>
    </source>
</evidence>
<dbReference type="PROSITE" id="PS51198">
    <property type="entry name" value="UVRD_HELICASE_ATP_BIND"/>
    <property type="match status" value="1"/>
</dbReference>
<gene>
    <name evidence="14" type="ORF">SAMN04488242_2109</name>
</gene>
<feature type="binding site" evidence="10">
    <location>
        <begin position="28"/>
        <end position="35"/>
    </location>
    <ligand>
        <name>ATP</name>
        <dbReference type="ChEBI" id="CHEBI:30616"/>
    </ligand>
</feature>
<evidence type="ECO:0000259" key="11">
    <source>
        <dbReference type="PROSITE" id="PS50967"/>
    </source>
</evidence>
<feature type="domain" description="UvrD-like helicase ATP-binding" evidence="12">
    <location>
        <begin position="7"/>
        <end position="286"/>
    </location>
</feature>
<sequence length="672" mass="73600">MSDLILDALDPEQREVALALDAPVVVLAGAGTGKTRAITHRVAYAVSQRVYDPRAVLAVTFTTRAAGEMRARLAQLGVRTAQARTIHAAALRQCRYFWREAYGTEFPQVADNTFGIIARAATHVLGAAETPLIRDLETEISWAKSSNVPPESYVELADGREVNGATPGQVAAVMANYEKAKQAQGVVDFHDLLLCNAALLTDHPAVAEQIRAQYRHFVVDEYQDVSALQHRLISLWVDGRDDVCVVGDPNQAIHSFAGADPRFLREFGAEYDGARTIRLVRNYRSTPEILRVADHVLRPTALERLRPTSASGPAPLVRASGTAANEADAVADWLLERHAAGTPWSELAVLYRINAQSPLLEAALDARRIPYTVRGTERFYERGEVKQAVRELLVRAERSPDVTAGELVEATLAAVGWTPEAPGGQGRQRERWESVTALRQMLFEEIDAAPTWTAADAAGWLRERASWEHAPVAAAVTLSTMHAAKGLEWDAVAIIGVREGLVPFSLSQEEPALGEERRLLYVACTRARKHLRISWNFIGQGGKQQRSRFLAGLPEQGGEPARPETSRRSVKSRPCVVCGRVLATPAERKLRHHEDCELPVDHALLEALKRWRKETADAESVPAFVVFTDATLMAIAEAKPAGERDLLALPGIGRSKLAKFGQGVLGVVADHR</sequence>
<dbReference type="GO" id="GO:0033202">
    <property type="term" value="C:DNA helicase complex"/>
    <property type="evidence" value="ECO:0007669"/>
    <property type="project" value="TreeGrafter"/>
</dbReference>
<dbReference type="PROSITE" id="PS50967">
    <property type="entry name" value="HRDC"/>
    <property type="match status" value="1"/>
</dbReference>
<evidence type="ECO:0000259" key="13">
    <source>
        <dbReference type="PROSITE" id="PS51217"/>
    </source>
</evidence>
<dbReference type="GO" id="GO:0005524">
    <property type="term" value="F:ATP binding"/>
    <property type="evidence" value="ECO:0007669"/>
    <property type="project" value="UniProtKB-UniRule"/>
</dbReference>
<dbReference type="Pfam" id="PF13361">
    <property type="entry name" value="UvrD_C"/>
    <property type="match status" value="2"/>
</dbReference>
<dbReference type="GO" id="GO:0003677">
    <property type="term" value="F:DNA binding"/>
    <property type="evidence" value="ECO:0007669"/>
    <property type="project" value="InterPro"/>
</dbReference>
<dbReference type="GO" id="GO:0000725">
    <property type="term" value="P:recombinational repair"/>
    <property type="evidence" value="ECO:0007669"/>
    <property type="project" value="TreeGrafter"/>
</dbReference>
<dbReference type="EMBL" id="FNGP01000003">
    <property type="protein sequence ID" value="SDL58442.1"/>
    <property type="molecule type" value="Genomic_DNA"/>
</dbReference>
<comment type="catalytic activity">
    <reaction evidence="9">
        <text>ATP + H2O = ADP + phosphate + H(+)</text>
        <dbReference type="Rhea" id="RHEA:13065"/>
        <dbReference type="ChEBI" id="CHEBI:15377"/>
        <dbReference type="ChEBI" id="CHEBI:15378"/>
        <dbReference type="ChEBI" id="CHEBI:30616"/>
        <dbReference type="ChEBI" id="CHEBI:43474"/>
        <dbReference type="ChEBI" id="CHEBI:456216"/>
        <dbReference type="EC" id="5.6.2.4"/>
    </reaction>
</comment>
<dbReference type="Pfam" id="PF00580">
    <property type="entry name" value="UvrD-helicase"/>
    <property type="match status" value="1"/>
</dbReference>
<dbReference type="SUPFAM" id="SSF52540">
    <property type="entry name" value="P-loop containing nucleoside triphosphate hydrolases"/>
    <property type="match status" value="1"/>
</dbReference>
<comment type="catalytic activity">
    <reaction evidence="7">
        <text>Couples ATP hydrolysis with the unwinding of duplex DNA by translocating in the 3'-5' direction.</text>
        <dbReference type="EC" id="5.6.2.4"/>
    </reaction>
</comment>
<dbReference type="InterPro" id="IPR014016">
    <property type="entry name" value="UvrD-like_ATP-bd"/>
</dbReference>
<dbReference type="AlphaFoldDB" id="A0A1G9L922"/>
<dbReference type="InterPro" id="IPR044876">
    <property type="entry name" value="HRDC_dom_sf"/>
</dbReference>
<evidence type="ECO:0000256" key="1">
    <source>
        <dbReference type="ARBA" id="ARBA00009922"/>
    </source>
</evidence>
<dbReference type="STRING" id="686624.SAMN04488242_2109"/>
<dbReference type="EC" id="5.6.2.4" evidence="8"/>
<evidence type="ECO:0000256" key="3">
    <source>
        <dbReference type="ARBA" id="ARBA00022801"/>
    </source>
</evidence>
<dbReference type="GO" id="GO:0043138">
    <property type="term" value="F:3'-5' DNA helicase activity"/>
    <property type="evidence" value="ECO:0007669"/>
    <property type="project" value="UniProtKB-EC"/>
</dbReference>
<accession>A0A1G9L922</accession>
<keyword evidence="5 10" id="KW-0067">ATP-binding</keyword>
<organism evidence="14 15">
    <name type="scientific">Tessaracoccus oleiagri</name>
    <dbReference type="NCBI Taxonomy" id="686624"/>
    <lineage>
        <taxon>Bacteria</taxon>
        <taxon>Bacillati</taxon>
        <taxon>Actinomycetota</taxon>
        <taxon>Actinomycetes</taxon>
        <taxon>Propionibacteriales</taxon>
        <taxon>Propionibacteriaceae</taxon>
        <taxon>Tessaracoccus</taxon>
    </lineage>
</organism>
<dbReference type="Pfam" id="PF00570">
    <property type="entry name" value="HRDC"/>
    <property type="match status" value="1"/>
</dbReference>
<evidence type="ECO:0000256" key="10">
    <source>
        <dbReference type="PROSITE-ProRule" id="PRU00560"/>
    </source>
</evidence>
<dbReference type="PROSITE" id="PS51217">
    <property type="entry name" value="UVRD_HELICASE_CTER"/>
    <property type="match status" value="1"/>
</dbReference>
<keyword evidence="3 10" id="KW-0378">Hydrolase</keyword>
<keyword evidence="2 10" id="KW-0547">Nucleotide-binding</keyword>
<dbReference type="GO" id="GO:0005829">
    <property type="term" value="C:cytosol"/>
    <property type="evidence" value="ECO:0007669"/>
    <property type="project" value="TreeGrafter"/>
</dbReference>
<keyword evidence="6" id="KW-0413">Isomerase</keyword>
<dbReference type="InterPro" id="IPR013986">
    <property type="entry name" value="DExx_box_DNA_helicase_dom_sf"/>
</dbReference>
<protein>
    <recommendedName>
        <fullName evidence="8">DNA 3'-5' helicase</fullName>
        <ecNumber evidence="8">5.6.2.4</ecNumber>
    </recommendedName>
</protein>
<feature type="domain" description="HRDC" evidence="11">
    <location>
        <begin position="598"/>
        <end position="672"/>
    </location>
</feature>
<dbReference type="PANTHER" id="PTHR11070">
    <property type="entry name" value="UVRD / RECB / PCRA DNA HELICASE FAMILY MEMBER"/>
    <property type="match status" value="1"/>
</dbReference>
<dbReference type="RefSeq" id="WP_093251790.1">
    <property type="nucleotide sequence ID" value="NZ_FNGP01000003.1"/>
</dbReference>
<evidence type="ECO:0000256" key="4">
    <source>
        <dbReference type="ARBA" id="ARBA00022806"/>
    </source>
</evidence>
<dbReference type="PANTHER" id="PTHR11070:SF69">
    <property type="entry name" value="ATP-DEPENDENT DNA HELICASE UVRD2"/>
    <property type="match status" value="1"/>
</dbReference>
<dbReference type="InterPro" id="IPR027417">
    <property type="entry name" value="P-loop_NTPase"/>
</dbReference>
<dbReference type="OrthoDB" id="9806690at2"/>
<comment type="similarity">
    <text evidence="1">Belongs to the helicase family. UvrD subfamily.</text>
</comment>
<dbReference type="CDD" id="cd18807">
    <property type="entry name" value="SF1_C_UvrD"/>
    <property type="match status" value="1"/>
</dbReference>
<dbReference type="InterPro" id="IPR014017">
    <property type="entry name" value="DNA_helicase_UvrD-like_C"/>
</dbReference>
<dbReference type="Gene3D" id="1.10.150.80">
    <property type="entry name" value="HRDC domain"/>
    <property type="match status" value="1"/>
</dbReference>
<evidence type="ECO:0000313" key="14">
    <source>
        <dbReference type="EMBL" id="SDL58442.1"/>
    </source>
</evidence>